<evidence type="ECO:0000313" key="2">
    <source>
        <dbReference type="EMBL" id="MBB5723948.1"/>
    </source>
</evidence>
<sequence>MRSRTIYTIFAVMLVASCSGGGLGLDRTIVAGTGPDDLLKLRSGPGLGFNVVLGLPDGTALNRGECVTEVGQRWCKVSLADAPRMSGYVSADYLADR</sequence>
<evidence type="ECO:0000259" key="1">
    <source>
        <dbReference type="Pfam" id="PF08239"/>
    </source>
</evidence>
<dbReference type="Proteomes" id="UP000535415">
    <property type="component" value="Unassembled WGS sequence"/>
</dbReference>
<dbReference type="PROSITE" id="PS51257">
    <property type="entry name" value="PROKAR_LIPOPROTEIN"/>
    <property type="match status" value="1"/>
</dbReference>
<reference evidence="2 3" key="1">
    <citation type="submission" date="2020-08" db="EMBL/GenBank/DDBJ databases">
        <title>Genomic Encyclopedia of Type Strains, Phase IV (KMG-IV): sequencing the most valuable type-strain genomes for metagenomic binning, comparative biology and taxonomic classification.</title>
        <authorList>
            <person name="Goeker M."/>
        </authorList>
    </citation>
    <scope>NUCLEOTIDE SEQUENCE [LARGE SCALE GENOMIC DNA]</scope>
    <source>
        <strain evidence="2 3">DSM 101064</strain>
    </source>
</reference>
<dbReference type="Gene3D" id="2.30.30.40">
    <property type="entry name" value="SH3 Domains"/>
    <property type="match status" value="1"/>
</dbReference>
<name>A0A7W9BNW3_9RHOB</name>
<comment type="caution">
    <text evidence="2">The sequence shown here is derived from an EMBL/GenBank/DDBJ whole genome shotgun (WGS) entry which is preliminary data.</text>
</comment>
<feature type="domain" description="SH3b" evidence="1">
    <location>
        <begin position="39"/>
        <end position="94"/>
    </location>
</feature>
<dbReference type="EMBL" id="JACIJM010000017">
    <property type="protein sequence ID" value="MBB5723948.1"/>
    <property type="molecule type" value="Genomic_DNA"/>
</dbReference>
<proteinExistence type="predicted"/>
<gene>
    <name evidence="2" type="ORF">FHS72_003595</name>
</gene>
<dbReference type="InterPro" id="IPR003646">
    <property type="entry name" value="SH3-like_bac-type"/>
</dbReference>
<dbReference type="Pfam" id="PF08239">
    <property type="entry name" value="SH3_3"/>
    <property type="match status" value="1"/>
</dbReference>
<protein>
    <recommendedName>
        <fullName evidence="1">SH3b domain-containing protein</fullName>
    </recommendedName>
</protein>
<dbReference type="RefSeq" id="WP_183531055.1">
    <property type="nucleotide sequence ID" value="NZ_JACIJM010000017.1"/>
</dbReference>
<dbReference type="AlphaFoldDB" id="A0A7W9BNW3"/>
<keyword evidence="3" id="KW-1185">Reference proteome</keyword>
<accession>A0A7W9BNW3</accession>
<evidence type="ECO:0000313" key="3">
    <source>
        <dbReference type="Proteomes" id="UP000535415"/>
    </source>
</evidence>
<organism evidence="2 3">
    <name type="scientific">Yoonia ponticola</name>
    <dbReference type="NCBI Taxonomy" id="1524255"/>
    <lineage>
        <taxon>Bacteria</taxon>
        <taxon>Pseudomonadati</taxon>
        <taxon>Pseudomonadota</taxon>
        <taxon>Alphaproteobacteria</taxon>
        <taxon>Rhodobacterales</taxon>
        <taxon>Paracoccaceae</taxon>
        <taxon>Yoonia</taxon>
    </lineage>
</organism>